<sequence>MSDHGSNDLSQEVLKISDVFSSLGERLLGAARQLHSPGAPPPEGLIEELGQARREFVGLRDRTKERAEALQIALPAAETLDTIQGLTAVLDLVVESEIRQVKSEESRRRAVSILDRVLTLTHSGDHEFAPLRDCQDQARTLRDAISGGSWSDLPPETERLAEGEHPFANLLALVEDRDVLHDDLWASLHDTIGTTFGKSLAAAAARSKLVLAS</sequence>
<reference evidence="1" key="1">
    <citation type="submission" date="2024-05" db="EMBL/GenBank/DDBJ databases">
        <title>Planctomycetes of the genus Singulisphaera possess chitinolytic capabilities.</title>
        <authorList>
            <person name="Ivanova A."/>
        </authorList>
    </citation>
    <scope>NUCLEOTIDE SEQUENCE</scope>
    <source>
        <strain evidence="1">Ch08T</strain>
    </source>
</reference>
<gene>
    <name evidence="1" type="ORF">V5E97_12235</name>
</gene>
<evidence type="ECO:0000313" key="1">
    <source>
        <dbReference type="EMBL" id="XBH06772.1"/>
    </source>
</evidence>
<dbReference type="RefSeq" id="WP_406699620.1">
    <property type="nucleotide sequence ID" value="NZ_CP155447.1"/>
</dbReference>
<dbReference type="AlphaFoldDB" id="A0AAU7CMJ3"/>
<proteinExistence type="predicted"/>
<organism evidence="1">
    <name type="scientific">Singulisphaera sp. Ch08</name>
    <dbReference type="NCBI Taxonomy" id="3120278"/>
    <lineage>
        <taxon>Bacteria</taxon>
        <taxon>Pseudomonadati</taxon>
        <taxon>Planctomycetota</taxon>
        <taxon>Planctomycetia</taxon>
        <taxon>Isosphaerales</taxon>
        <taxon>Isosphaeraceae</taxon>
        <taxon>Singulisphaera</taxon>
    </lineage>
</organism>
<evidence type="ECO:0008006" key="2">
    <source>
        <dbReference type="Google" id="ProtNLM"/>
    </source>
</evidence>
<name>A0AAU7CMJ3_9BACT</name>
<protein>
    <recommendedName>
        <fullName evidence="2">DUF47 family protein</fullName>
    </recommendedName>
</protein>
<dbReference type="EMBL" id="CP155447">
    <property type="protein sequence ID" value="XBH06772.1"/>
    <property type="molecule type" value="Genomic_DNA"/>
</dbReference>
<accession>A0AAU7CMJ3</accession>